<comment type="function">
    <text evidence="8 9">Intramembrane glycolipid transporter that operates in the biosynthetic pathway of dolichol-linked oligosaccharides, the glycan precursors employed in protein asparagine (N)-glycosylation. The sequential addition of sugars to dolichol pyrophosphate produces dolichol-linked oligosaccharides containing fourteen sugars, including two GlcNAcs, nine mannoses and three glucoses. Once assembled, the oligosaccharide is transferred from the lipid to nascent proteins by oligosaccharyltransferases. The assembly of dolichol-linked oligosaccharides begins on the cytosolic side of the endoplasmic reticulum membrane and finishes in its lumen. RFT1 could mediate the translocation of the cytosolically oriented intermediate DolPP-GlcNAc2Man5, produced by ALG11, into the ER lumen where dolichol-linked oligosaccharides assembly continues. However, the intramembrane lipid transporter activity could not be confirmed in vitro.</text>
</comment>
<keyword evidence="7 9" id="KW-0472">Membrane</keyword>
<evidence type="ECO:0000256" key="5">
    <source>
        <dbReference type="ARBA" id="ARBA00022824"/>
    </source>
</evidence>
<keyword evidence="6 9" id="KW-1133">Transmembrane helix</keyword>
<protein>
    <recommendedName>
        <fullName evidence="9">Protein RFT1 homolog</fullName>
    </recommendedName>
</protein>
<sequence length="606" mass="69984">MSLSNENNILSAIGTRTILNLFCKIVFRFLHFILNGLILREIDINVIGIANVRLQLLYTTILFLSREAFRRTVPKLNDLHSIHHYINLIWFIIPAGLFIISLTLPITLFIQTDNAEKYPFYYHACLFYALAAFIELLSEPFYLLATVTLNYHINIYIEMFASTLGFTIQAILIYNNGESALYYYGFGYIIYSSLIILSYYIYFLSRKKEERIRLFLISSLKDLIIKPTHPYTDPKLSNETATFFWQGILMKFLTEGERYIMSLFNLISYKEQAIFDIINNLGSLLPRLIFSTLEESAYAYFQQTLSRPKITKDQHMQDDQFQQKQLSSSPSEQKTIKLNALIFCNYLLRFVIIISLLVITFGFPYSRTLLNIYGGTNLIEGSGPGLLRLYCIYILFLAINGITEAFSQATMSIKQLKNYKNLISIFAIIYLGIFYILIKQISIYGIIIANCLNMSLRITTNLYYFNQYFDSTIQWSRSFQFSYYYILTLVLSSFICYYTEKCITRLNNLPPTTLCAYVNHKVTLCKPITRSKAISCAPITFNRATQTLLDDETPPISLLPIPVGLVTPLPLALDTTDCPVPVPIPIPVPFLLFFVVNDQKFQYYKS</sequence>
<feature type="transmembrane region" description="Helical" evidence="9">
    <location>
        <begin position="385"/>
        <end position="407"/>
    </location>
</feature>
<dbReference type="Pfam" id="PF04506">
    <property type="entry name" value="Rft-1"/>
    <property type="match status" value="1"/>
</dbReference>
<feature type="transmembrane region" description="Helical" evidence="9">
    <location>
        <begin position="181"/>
        <end position="203"/>
    </location>
</feature>
<feature type="transmembrane region" description="Helical" evidence="9">
    <location>
        <begin position="21"/>
        <end position="38"/>
    </location>
</feature>
<evidence type="ECO:0000313" key="11">
    <source>
        <dbReference type="Proteomes" id="UP000663823"/>
    </source>
</evidence>
<dbReference type="AlphaFoldDB" id="A0A819T6I9"/>
<proteinExistence type="inferred from homology"/>
<evidence type="ECO:0000313" key="10">
    <source>
        <dbReference type="EMBL" id="CAF4073558.1"/>
    </source>
</evidence>
<feature type="transmembrane region" description="Helical" evidence="9">
    <location>
        <begin position="155"/>
        <end position="175"/>
    </location>
</feature>
<comment type="caution">
    <text evidence="10">The sequence shown here is derived from an EMBL/GenBank/DDBJ whole genome shotgun (WGS) entry which is preliminary data.</text>
</comment>
<keyword evidence="4 9" id="KW-0812">Transmembrane</keyword>
<dbReference type="GO" id="GO:0005789">
    <property type="term" value="C:endoplasmic reticulum membrane"/>
    <property type="evidence" value="ECO:0007669"/>
    <property type="project" value="UniProtKB-SubCell"/>
</dbReference>
<feature type="transmembrane region" description="Helical" evidence="9">
    <location>
        <begin position="481"/>
        <end position="500"/>
    </location>
</feature>
<dbReference type="EMBL" id="CAJOAX010010352">
    <property type="protein sequence ID" value="CAF4073558.1"/>
    <property type="molecule type" value="Genomic_DNA"/>
</dbReference>
<keyword evidence="5" id="KW-0256">Endoplasmic reticulum</keyword>
<reference evidence="10" key="1">
    <citation type="submission" date="2021-02" db="EMBL/GenBank/DDBJ databases">
        <authorList>
            <person name="Nowell W R."/>
        </authorList>
    </citation>
    <scope>NUCLEOTIDE SEQUENCE</scope>
</reference>
<evidence type="ECO:0000256" key="2">
    <source>
        <dbReference type="ARBA" id="ARBA00004922"/>
    </source>
</evidence>
<dbReference type="Proteomes" id="UP000663823">
    <property type="component" value="Unassembled WGS sequence"/>
</dbReference>
<feature type="transmembrane region" description="Helical" evidence="9">
    <location>
        <begin position="44"/>
        <end position="64"/>
    </location>
</feature>
<accession>A0A819T6I9</accession>
<comment type="pathway">
    <text evidence="2">Protein modification; protein glycosylation.</text>
</comment>
<feature type="transmembrane region" description="Helical" evidence="9">
    <location>
        <begin position="346"/>
        <end position="365"/>
    </location>
</feature>
<dbReference type="GO" id="GO:0006488">
    <property type="term" value="P:dolichol-linked oligosaccharide biosynthetic process"/>
    <property type="evidence" value="ECO:0007669"/>
    <property type="project" value="InterPro"/>
</dbReference>
<dbReference type="GO" id="GO:0034203">
    <property type="term" value="P:glycolipid translocation"/>
    <property type="evidence" value="ECO:0007669"/>
    <property type="project" value="TreeGrafter"/>
</dbReference>
<feature type="transmembrane region" description="Helical" evidence="9">
    <location>
        <begin position="419"/>
        <end position="437"/>
    </location>
</feature>
<evidence type="ECO:0000256" key="6">
    <source>
        <dbReference type="ARBA" id="ARBA00022989"/>
    </source>
</evidence>
<evidence type="ECO:0000256" key="4">
    <source>
        <dbReference type="ARBA" id="ARBA00022692"/>
    </source>
</evidence>
<gene>
    <name evidence="10" type="ORF">OTI717_LOCUS32807</name>
</gene>
<comment type="subcellular location">
    <subcellularLocation>
        <location evidence="1 9">Endoplasmic reticulum membrane</location>
        <topology evidence="1 9">Multi-pass membrane protein</topology>
    </subcellularLocation>
</comment>
<dbReference type="PANTHER" id="PTHR13117">
    <property type="entry name" value="ENDOPLASMIC RETICULUM MULTISPAN TRANSMEMBRANE PROTEIN-RELATED"/>
    <property type="match status" value="1"/>
</dbReference>
<feature type="transmembrane region" description="Helical" evidence="9">
    <location>
        <begin position="120"/>
        <end position="143"/>
    </location>
</feature>
<organism evidence="10 11">
    <name type="scientific">Rotaria sordida</name>
    <dbReference type="NCBI Taxonomy" id="392033"/>
    <lineage>
        <taxon>Eukaryota</taxon>
        <taxon>Metazoa</taxon>
        <taxon>Spiralia</taxon>
        <taxon>Gnathifera</taxon>
        <taxon>Rotifera</taxon>
        <taxon>Eurotatoria</taxon>
        <taxon>Bdelloidea</taxon>
        <taxon>Philodinida</taxon>
        <taxon>Philodinidae</taxon>
        <taxon>Rotaria</taxon>
    </lineage>
</organism>
<dbReference type="PANTHER" id="PTHR13117:SF5">
    <property type="entry name" value="PROTEIN RFT1 HOMOLOG"/>
    <property type="match status" value="1"/>
</dbReference>
<evidence type="ECO:0000256" key="9">
    <source>
        <dbReference type="RuleBase" id="RU365067"/>
    </source>
</evidence>
<name>A0A819T6I9_9BILA</name>
<evidence type="ECO:0000256" key="1">
    <source>
        <dbReference type="ARBA" id="ARBA00004477"/>
    </source>
</evidence>
<evidence type="ECO:0000256" key="3">
    <source>
        <dbReference type="ARBA" id="ARBA00010288"/>
    </source>
</evidence>
<evidence type="ECO:0000256" key="7">
    <source>
        <dbReference type="ARBA" id="ARBA00023136"/>
    </source>
</evidence>
<comment type="similarity">
    <text evidence="3 9">Belongs to the RFT1 family.</text>
</comment>
<feature type="transmembrane region" description="Helical" evidence="9">
    <location>
        <begin position="85"/>
        <end position="108"/>
    </location>
</feature>
<evidence type="ECO:0000256" key="8">
    <source>
        <dbReference type="ARBA" id="ARBA00045912"/>
    </source>
</evidence>
<dbReference type="InterPro" id="IPR007594">
    <property type="entry name" value="RFT1"/>
</dbReference>